<reference evidence="3" key="1">
    <citation type="submission" date="2021-11" db="EMBL/GenBank/DDBJ databases">
        <title>Description of a new species Pelosinus isolated from the bottom sediments of Lake Baikal.</title>
        <authorList>
            <person name="Zakharyuk A."/>
        </authorList>
    </citation>
    <scope>NUCLEOTIDE SEQUENCE</scope>
    <source>
        <strain evidence="3">Bkl1</strain>
    </source>
</reference>
<dbReference type="RefSeq" id="WP_229536277.1">
    <property type="nucleotide sequence ID" value="NZ_JAJHJB010000030.1"/>
</dbReference>
<gene>
    <name evidence="3" type="ORF">LMF89_18155</name>
</gene>
<dbReference type="Pfam" id="PF01408">
    <property type="entry name" value="GFO_IDH_MocA"/>
    <property type="match status" value="1"/>
</dbReference>
<evidence type="ECO:0000259" key="2">
    <source>
        <dbReference type="Pfam" id="PF22725"/>
    </source>
</evidence>
<protein>
    <submittedName>
        <fullName evidence="3">Gfo/Idh/MocA family oxidoreductase</fullName>
    </submittedName>
</protein>
<dbReference type="SUPFAM" id="SSF51735">
    <property type="entry name" value="NAD(P)-binding Rossmann-fold domains"/>
    <property type="match status" value="1"/>
</dbReference>
<dbReference type="PANTHER" id="PTHR43054:SF1">
    <property type="entry name" value="SCYLLO-INOSITOL 2-DEHYDROGENASE (NADP(+)) IOLU"/>
    <property type="match status" value="1"/>
</dbReference>
<sequence length="327" mass="36878">MVRFGVVGTSRIVDDFIRCARLHSEFSLDAVYSRTEEQGRLFAERHGVKNRFTNLQEMAQSNEIDAVYIASPNSLHAKQAVLFMSHGKHVLCEKPIASNRKELSMMVESSQQHQVLLMEAMKSTFLPNFQAVRQNLHKIGAVRKFFSNFCQYSSRYDAYKTGEIPNAFNPLLSNGSIMDIGVYCIYPAIYLFGKPEKVIANGIMLDSGVDGAGSIVLRYPDKEVIISHSKITNSQVSNEIQGEEGIIVIDKISTPKVVKIFYNNGSSEDIGQEQCNDFMYYEVDEFIHLINNHKIESNINSLQLSLDVMEVIDDCRKQIGLIFPADV</sequence>
<keyword evidence="4" id="KW-1185">Reference proteome</keyword>
<feature type="domain" description="GFO/IDH/MocA-like oxidoreductase" evidence="2">
    <location>
        <begin position="138"/>
        <end position="247"/>
    </location>
</feature>
<dbReference type="Gene3D" id="3.40.50.720">
    <property type="entry name" value="NAD(P)-binding Rossmann-like Domain"/>
    <property type="match status" value="1"/>
</dbReference>
<proteinExistence type="predicted"/>
<dbReference type="PANTHER" id="PTHR43054">
    <property type="match status" value="1"/>
</dbReference>
<evidence type="ECO:0000313" key="3">
    <source>
        <dbReference type="EMBL" id="MCC5467261.1"/>
    </source>
</evidence>
<evidence type="ECO:0000313" key="4">
    <source>
        <dbReference type="Proteomes" id="UP001165492"/>
    </source>
</evidence>
<dbReference type="InterPro" id="IPR036291">
    <property type="entry name" value="NAD(P)-bd_dom_sf"/>
</dbReference>
<dbReference type="InterPro" id="IPR055170">
    <property type="entry name" value="GFO_IDH_MocA-like_dom"/>
</dbReference>
<dbReference type="Pfam" id="PF22725">
    <property type="entry name" value="GFO_IDH_MocA_C3"/>
    <property type="match status" value="1"/>
</dbReference>
<evidence type="ECO:0000259" key="1">
    <source>
        <dbReference type="Pfam" id="PF01408"/>
    </source>
</evidence>
<name>A0ABS8HXE0_9FIRM</name>
<dbReference type="InterPro" id="IPR000683">
    <property type="entry name" value="Gfo/Idh/MocA-like_OxRdtase_N"/>
</dbReference>
<feature type="domain" description="Gfo/Idh/MocA-like oxidoreductase N-terminal" evidence="1">
    <location>
        <begin position="2"/>
        <end position="119"/>
    </location>
</feature>
<organism evidence="3 4">
    <name type="scientific">Pelosinus baikalensis</name>
    <dbReference type="NCBI Taxonomy" id="2892015"/>
    <lineage>
        <taxon>Bacteria</taxon>
        <taxon>Bacillati</taxon>
        <taxon>Bacillota</taxon>
        <taxon>Negativicutes</taxon>
        <taxon>Selenomonadales</taxon>
        <taxon>Sporomusaceae</taxon>
        <taxon>Pelosinus</taxon>
    </lineage>
</organism>
<dbReference type="Gene3D" id="3.30.360.10">
    <property type="entry name" value="Dihydrodipicolinate Reductase, domain 2"/>
    <property type="match status" value="1"/>
</dbReference>
<dbReference type="SUPFAM" id="SSF55347">
    <property type="entry name" value="Glyceraldehyde-3-phosphate dehydrogenase-like, C-terminal domain"/>
    <property type="match status" value="1"/>
</dbReference>
<dbReference type="EMBL" id="JAJHJB010000030">
    <property type="protein sequence ID" value="MCC5467261.1"/>
    <property type="molecule type" value="Genomic_DNA"/>
</dbReference>
<dbReference type="Proteomes" id="UP001165492">
    <property type="component" value="Unassembled WGS sequence"/>
</dbReference>
<comment type="caution">
    <text evidence="3">The sequence shown here is derived from an EMBL/GenBank/DDBJ whole genome shotgun (WGS) entry which is preliminary data.</text>
</comment>
<accession>A0ABS8HXE0</accession>